<feature type="compositionally biased region" description="Basic and acidic residues" evidence="1">
    <location>
        <begin position="64"/>
        <end position="75"/>
    </location>
</feature>
<dbReference type="Proteomes" id="UP000078541">
    <property type="component" value="Unassembled WGS sequence"/>
</dbReference>
<accession>A0A195FKN2</accession>
<dbReference type="AlphaFoldDB" id="A0A195FKN2"/>
<protein>
    <submittedName>
        <fullName evidence="2">Uncharacterized protein</fullName>
    </submittedName>
</protein>
<evidence type="ECO:0000313" key="3">
    <source>
        <dbReference type="Proteomes" id="UP000078541"/>
    </source>
</evidence>
<evidence type="ECO:0000256" key="1">
    <source>
        <dbReference type="SAM" id="MobiDB-lite"/>
    </source>
</evidence>
<feature type="region of interest" description="Disordered" evidence="1">
    <location>
        <begin position="64"/>
        <end position="84"/>
    </location>
</feature>
<proteinExistence type="predicted"/>
<keyword evidence="3" id="KW-1185">Reference proteome</keyword>
<dbReference type="EMBL" id="KQ981490">
    <property type="protein sequence ID" value="KYN41225.1"/>
    <property type="molecule type" value="Genomic_DNA"/>
</dbReference>
<sequence>MGGESVGRSRRRDAKLWREAKRRGGVVRGVVWRGAVCCCRWAGGRVGDVTPLGWPLGASETKKDIPVSRHGERKTGPPTSLTSDCERSTERFVTRHLAEVTFHHAAARASLFLSLSLSLAKISLFNTFEIFRLQFHFDRYEKCTLPSDTLLKRYFTTSTMLRRITETAAGARGRSQDFIGNLFASQCSSAVVVTTDRDDDYEKMRSQSDIQTQSLHLRGRNPIDQMVGMECKTFAAAVARESGGRMVSMPVMFGHGDLLRPLHGIGHLLLMLQCHAIIIASSSHSIVRSHGTRAKQKVKDSPLAPGTEALARLSRSTSSRFPSATVMGKILEKYT</sequence>
<gene>
    <name evidence="2" type="ORF">ALC56_04376</name>
</gene>
<evidence type="ECO:0000313" key="2">
    <source>
        <dbReference type="EMBL" id="KYN41225.1"/>
    </source>
</evidence>
<organism evidence="2 3">
    <name type="scientific">Trachymyrmex septentrionalis</name>
    <dbReference type="NCBI Taxonomy" id="34720"/>
    <lineage>
        <taxon>Eukaryota</taxon>
        <taxon>Metazoa</taxon>
        <taxon>Ecdysozoa</taxon>
        <taxon>Arthropoda</taxon>
        <taxon>Hexapoda</taxon>
        <taxon>Insecta</taxon>
        <taxon>Pterygota</taxon>
        <taxon>Neoptera</taxon>
        <taxon>Endopterygota</taxon>
        <taxon>Hymenoptera</taxon>
        <taxon>Apocrita</taxon>
        <taxon>Aculeata</taxon>
        <taxon>Formicoidea</taxon>
        <taxon>Formicidae</taxon>
        <taxon>Myrmicinae</taxon>
        <taxon>Trachymyrmex</taxon>
    </lineage>
</organism>
<name>A0A195FKN2_9HYME</name>
<reference evidence="2 3" key="1">
    <citation type="submission" date="2016-03" db="EMBL/GenBank/DDBJ databases">
        <title>Trachymyrmex septentrionalis WGS genome.</title>
        <authorList>
            <person name="Nygaard S."/>
            <person name="Hu H."/>
            <person name="Boomsma J."/>
            <person name="Zhang G."/>
        </authorList>
    </citation>
    <scope>NUCLEOTIDE SEQUENCE [LARGE SCALE GENOMIC DNA]</scope>
    <source>
        <strain evidence="2">Tsep2-gDNA-1</strain>
        <tissue evidence="2">Whole body</tissue>
    </source>
</reference>